<protein>
    <submittedName>
        <fullName evidence="2">ATP-binding protein</fullName>
    </submittedName>
</protein>
<evidence type="ECO:0000313" key="2">
    <source>
        <dbReference type="EMBL" id="QAR33391.1"/>
    </source>
</evidence>
<gene>
    <name evidence="2" type="ORF">EP073_08255</name>
</gene>
<dbReference type="Pfam" id="PF13581">
    <property type="entry name" value="HATPase_c_2"/>
    <property type="match status" value="1"/>
</dbReference>
<dbReference type="RefSeq" id="WP_128466677.1">
    <property type="nucleotide sequence ID" value="NZ_CP035108.1"/>
</dbReference>
<keyword evidence="2" id="KW-0547">Nucleotide-binding</keyword>
<dbReference type="KEGG" id="gtl:EP073_08255"/>
<dbReference type="EMBL" id="CP035108">
    <property type="protein sequence ID" value="QAR33391.1"/>
    <property type="molecule type" value="Genomic_DNA"/>
</dbReference>
<dbReference type="InterPro" id="IPR003594">
    <property type="entry name" value="HATPase_dom"/>
</dbReference>
<proteinExistence type="predicted"/>
<feature type="domain" description="Histidine kinase/HSP90-like ATPase" evidence="1">
    <location>
        <begin position="20"/>
        <end position="133"/>
    </location>
</feature>
<keyword evidence="2" id="KW-0067">ATP-binding</keyword>
<dbReference type="Gene3D" id="3.30.565.10">
    <property type="entry name" value="Histidine kinase-like ATPase, C-terminal domain"/>
    <property type="match status" value="1"/>
</dbReference>
<dbReference type="Proteomes" id="UP000287502">
    <property type="component" value="Chromosome"/>
</dbReference>
<dbReference type="CDD" id="cd16936">
    <property type="entry name" value="HATPase_RsbW-like"/>
    <property type="match status" value="1"/>
</dbReference>
<reference evidence="2 3" key="1">
    <citation type="submission" date="2019-01" db="EMBL/GenBank/DDBJ databases">
        <title>Geovibrio thiophilus DSM 11263, complete genome.</title>
        <authorList>
            <person name="Spring S."/>
            <person name="Bunk B."/>
            <person name="Sproer C."/>
        </authorList>
    </citation>
    <scope>NUCLEOTIDE SEQUENCE [LARGE SCALE GENOMIC DNA]</scope>
    <source>
        <strain evidence="2 3">DSM 11263</strain>
    </source>
</reference>
<sequence length="141" mass="16031">MKNTINLSFRPDLSVIADECEKLETVLTEAGVDSSPALKVRCIAHEFLVNVVRHGKPCGETEEITLDIDIHDDSIELHFTDSGMEWMPDHKVLRHPFHYSSDDDLYAPSGKGLRLIGAMCRAYRMFRYKGRNHTSISVELK</sequence>
<organism evidence="2 3">
    <name type="scientific">Geovibrio thiophilus</name>
    <dbReference type="NCBI Taxonomy" id="139438"/>
    <lineage>
        <taxon>Bacteria</taxon>
        <taxon>Pseudomonadati</taxon>
        <taxon>Deferribacterota</taxon>
        <taxon>Deferribacteres</taxon>
        <taxon>Deferribacterales</taxon>
        <taxon>Geovibrionaceae</taxon>
        <taxon>Geovibrio</taxon>
    </lineage>
</organism>
<evidence type="ECO:0000313" key="3">
    <source>
        <dbReference type="Proteomes" id="UP000287502"/>
    </source>
</evidence>
<name>A0A410JZB3_9BACT</name>
<dbReference type="AlphaFoldDB" id="A0A410JZB3"/>
<dbReference type="InterPro" id="IPR036890">
    <property type="entry name" value="HATPase_C_sf"/>
</dbReference>
<dbReference type="OrthoDB" id="9792240at2"/>
<evidence type="ECO:0000259" key="1">
    <source>
        <dbReference type="Pfam" id="PF13581"/>
    </source>
</evidence>
<dbReference type="SUPFAM" id="SSF55874">
    <property type="entry name" value="ATPase domain of HSP90 chaperone/DNA topoisomerase II/histidine kinase"/>
    <property type="match status" value="1"/>
</dbReference>
<accession>A0A410JZB3</accession>
<dbReference type="GO" id="GO:0005524">
    <property type="term" value="F:ATP binding"/>
    <property type="evidence" value="ECO:0007669"/>
    <property type="project" value="UniProtKB-KW"/>
</dbReference>
<keyword evidence="3" id="KW-1185">Reference proteome</keyword>